<evidence type="ECO:0000256" key="1">
    <source>
        <dbReference type="SAM" id="Phobius"/>
    </source>
</evidence>
<feature type="transmembrane region" description="Helical" evidence="1">
    <location>
        <begin position="12"/>
        <end position="30"/>
    </location>
</feature>
<organism evidence="2 3">
    <name type="scientific">Candidatus Buchananbacteria bacterium CG10_big_fil_rev_8_21_14_0_10_33_19</name>
    <dbReference type="NCBI Taxonomy" id="1974525"/>
    <lineage>
        <taxon>Bacteria</taxon>
        <taxon>Candidatus Buchananiibacteriota</taxon>
    </lineage>
</organism>
<comment type="caution">
    <text evidence="2">The sequence shown here is derived from an EMBL/GenBank/DDBJ whole genome shotgun (WGS) entry which is preliminary data.</text>
</comment>
<evidence type="ECO:0000313" key="3">
    <source>
        <dbReference type="Proteomes" id="UP000229056"/>
    </source>
</evidence>
<dbReference type="Proteomes" id="UP000229056">
    <property type="component" value="Unassembled WGS sequence"/>
</dbReference>
<keyword evidence="1" id="KW-0472">Membrane</keyword>
<sequence length="401" mass="44391">MKLNFKYSKKNIILVTFLLLVLFILVYLIYADFRQKQGISLISDDLKLKSTKDKIVSFTEYPGPDGQEDIVQYIYGTDKEVPPGNYQGLSEDVAKRTPNSQTFLKSIERLDNTKVKENYVAKFYAGTTFYQSEDNNWFYTETATTTKTAFLQQTENTLADHLKSLFGQPVFAGTNTTYSGVGDGNINNNNASWPIAHDAQVSNGFVTNNSLIISSVQYSSGRYHINRAFLPFYTDSLDDNVIVTSASLNFYVFSKINFDNDGDDFITVVQTSQASNTTLVLEDYDQCGAISNPIEGVDIGSRKDISSDIVVNSLNTFNLNATGVSWIAKTGYTKLGIREGHDVKNSAVVTASGANSVLIYASEQAGTSQDPYLTIDYTSTVTKVKIDQAKVQINNATFNIN</sequence>
<dbReference type="AlphaFoldDB" id="A0A2H0W432"/>
<dbReference type="EMBL" id="PEZY01000008">
    <property type="protein sequence ID" value="PIS06116.1"/>
    <property type="molecule type" value="Genomic_DNA"/>
</dbReference>
<accession>A0A2H0W432</accession>
<keyword evidence="1" id="KW-1133">Transmembrane helix</keyword>
<reference evidence="3" key="1">
    <citation type="submission" date="2017-09" db="EMBL/GenBank/DDBJ databases">
        <title>Depth-based differentiation of microbial function through sediment-hosted aquifers and enrichment of novel symbionts in the deep terrestrial subsurface.</title>
        <authorList>
            <person name="Probst A.J."/>
            <person name="Ladd B."/>
            <person name="Jarett J.K."/>
            <person name="Geller-Mcgrath D.E."/>
            <person name="Sieber C.M.K."/>
            <person name="Emerson J.B."/>
            <person name="Anantharaman K."/>
            <person name="Thomas B.C."/>
            <person name="Malmstrom R."/>
            <person name="Stieglmeier M."/>
            <person name="Klingl A."/>
            <person name="Woyke T."/>
            <person name="Ryan C.M."/>
            <person name="Banfield J.F."/>
        </authorList>
    </citation>
    <scope>NUCLEOTIDE SEQUENCE [LARGE SCALE GENOMIC DNA]</scope>
</reference>
<keyword evidence="1" id="KW-0812">Transmembrane</keyword>
<gene>
    <name evidence="2" type="ORF">COT80_02500</name>
</gene>
<proteinExistence type="predicted"/>
<protein>
    <submittedName>
        <fullName evidence="2">Uncharacterized protein</fullName>
    </submittedName>
</protein>
<evidence type="ECO:0000313" key="2">
    <source>
        <dbReference type="EMBL" id="PIS06116.1"/>
    </source>
</evidence>
<name>A0A2H0W432_9BACT</name>